<feature type="region of interest" description="Disordered" evidence="1">
    <location>
        <begin position="71"/>
        <end position="182"/>
    </location>
</feature>
<dbReference type="PANTHER" id="PTHR31157">
    <property type="entry name" value="SCP DOMAIN-CONTAINING PROTEIN"/>
    <property type="match status" value="1"/>
</dbReference>
<gene>
    <name evidence="3" type="ORF">GCM10017668_01270</name>
</gene>
<dbReference type="Gene3D" id="3.40.33.10">
    <property type="entry name" value="CAP"/>
    <property type="match status" value="1"/>
</dbReference>
<name>A0A7G1N9R2_9ACTN</name>
<dbReference type="EMBL" id="AP023439">
    <property type="protein sequence ID" value="BCL18284.1"/>
    <property type="molecule type" value="Genomic_DNA"/>
</dbReference>
<feature type="region of interest" description="Disordered" evidence="1">
    <location>
        <begin position="1"/>
        <end position="47"/>
    </location>
</feature>
<dbReference type="InterPro" id="IPR014044">
    <property type="entry name" value="CAP_dom"/>
</dbReference>
<evidence type="ECO:0000313" key="3">
    <source>
        <dbReference type="EMBL" id="BCL18284.1"/>
    </source>
</evidence>
<dbReference type="PANTHER" id="PTHR31157:SF1">
    <property type="entry name" value="SCP DOMAIN-CONTAINING PROTEIN"/>
    <property type="match status" value="1"/>
</dbReference>
<evidence type="ECO:0000256" key="1">
    <source>
        <dbReference type="SAM" id="MobiDB-lite"/>
    </source>
</evidence>
<accession>A0A7G1N9R2</accession>
<reference evidence="3 4" key="1">
    <citation type="journal article" date="2014" name="Int. J. Syst. Evol. Microbiol.">
        <title>Complete genome sequence of Corynebacterium casei LMG S-19264T (=DSM 44701T), isolated from a smear-ripened cheese.</title>
        <authorList>
            <consortium name="US DOE Joint Genome Institute (JGI-PGF)"/>
            <person name="Walter F."/>
            <person name="Albersmeier A."/>
            <person name="Kalinowski J."/>
            <person name="Ruckert C."/>
        </authorList>
    </citation>
    <scope>NUCLEOTIDE SEQUENCE [LARGE SCALE GENOMIC DNA]</scope>
    <source>
        <strain evidence="3 4">JCM 4255</strain>
    </source>
</reference>
<organism evidence="3 4">
    <name type="scientific">Streptomyces tuirus</name>
    <dbReference type="NCBI Taxonomy" id="68278"/>
    <lineage>
        <taxon>Bacteria</taxon>
        <taxon>Bacillati</taxon>
        <taxon>Actinomycetota</taxon>
        <taxon>Actinomycetes</taxon>
        <taxon>Kitasatosporales</taxon>
        <taxon>Streptomycetaceae</taxon>
        <taxon>Streptomyces</taxon>
    </lineage>
</organism>
<dbReference type="InterPro" id="IPR035940">
    <property type="entry name" value="CAP_sf"/>
</dbReference>
<protein>
    <recommendedName>
        <fullName evidence="2">SCP domain-containing protein</fullName>
    </recommendedName>
</protein>
<dbReference type="AlphaFoldDB" id="A0A7G1N9R2"/>
<dbReference type="Proteomes" id="UP000516373">
    <property type="component" value="Chromosome"/>
</dbReference>
<dbReference type="CDD" id="cd05379">
    <property type="entry name" value="CAP_bacterial"/>
    <property type="match status" value="1"/>
</dbReference>
<feature type="compositionally biased region" description="Basic residues" evidence="1">
    <location>
        <begin position="28"/>
        <end position="47"/>
    </location>
</feature>
<proteinExistence type="predicted"/>
<sequence length="306" mass="30244">MAAISRPPGTGAESADRQTEVSCMGSRRAARPSRFHARPHGGAKRRGPALAMGAVAALAGVGITVAVVSGEDGDASDRVVANSTDTAPGAGDAAGSAAPLTSASASPSSTASSSPSAKPNEKRKKSASPTPRARKTTVAASKAPAGTTAKSSGGGSASGSGGTRPGSDGSDSGSGSQSDGGPEAQVLALVNKERAAAGCSPVTANDRLTRAADDYSDVMASSGVMSHTGPDGSTMTTRVEAAGYKWSTLGENIAQGQADAASVMKSWMNSPGHRANILNCSFKELGVGVHFGDGGPWWTQNFGAGR</sequence>
<dbReference type="KEGG" id="stui:GCM10017668_01270"/>
<feature type="compositionally biased region" description="Low complexity" evidence="1">
    <location>
        <begin position="83"/>
        <end position="117"/>
    </location>
</feature>
<feature type="compositionally biased region" description="Low complexity" evidence="1">
    <location>
        <begin position="165"/>
        <end position="181"/>
    </location>
</feature>
<dbReference type="SUPFAM" id="SSF55797">
    <property type="entry name" value="PR-1-like"/>
    <property type="match status" value="1"/>
</dbReference>
<dbReference type="Pfam" id="PF00188">
    <property type="entry name" value="CAP"/>
    <property type="match status" value="1"/>
</dbReference>
<evidence type="ECO:0000313" key="4">
    <source>
        <dbReference type="Proteomes" id="UP000516373"/>
    </source>
</evidence>
<feature type="domain" description="SCP" evidence="2">
    <location>
        <begin position="187"/>
        <end position="302"/>
    </location>
</feature>
<feature type="compositionally biased region" description="Gly residues" evidence="1">
    <location>
        <begin position="152"/>
        <end position="164"/>
    </location>
</feature>
<evidence type="ECO:0000259" key="2">
    <source>
        <dbReference type="Pfam" id="PF00188"/>
    </source>
</evidence>